<evidence type="ECO:0000256" key="2">
    <source>
        <dbReference type="SAM" id="SignalP"/>
    </source>
</evidence>
<dbReference type="Pfam" id="PF13424">
    <property type="entry name" value="TPR_12"/>
    <property type="match status" value="2"/>
</dbReference>
<dbReference type="Gene3D" id="1.25.40.10">
    <property type="entry name" value="Tetratricopeptide repeat domain"/>
    <property type="match status" value="1"/>
</dbReference>
<sequence>MLKNKIAALFLLFLLLGLASCNSTTSSEVKETALTSKDSLSKNTEDRSIDSLNESAINEWRIGNYQKALDYITKAYKKAKATNDEEELAKVLNTLGLVHWRLENNADAMECYTESGKIAEKRNMHRLLGLTHTNRGLILKEQHNFEKAFFHNNKAIEIFKTYGYYRDLAIALNNQGQIFKNKGMIDSARVYYLRALDNYKKVNYKDGAAASYYNLSDIYLRQGAEKQSLDAVQKSLKLSLEIQSKVHITEAYQKMSEVYEHFHQPDSALKYFKIYNDLNKAILVANQSNILARYQADMGSEVKNLQIRNLEKEQELAENRIWFIGTGIIIVLLIVAFFVYRYLSKIRYNKRKLEMELSNSKKILDVKEQELKAYIIDLTKKSVAISKLQEEVSKGLQPHSKNDSEVAQLLEQKILTEEDWETFKIKFKSIYPAFFSRIKQFKITLTEAEIRLIVLLYLDLSGKEMAKILGISPQSVRVGKMRLKKKLKNEGYDSVEDFLPMVIK</sequence>
<dbReference type="InterPro" id="IPR016032">
    <property type="entry name" value="Sig_transdc_resp-reg_C-effctor"/>
</dbReference>
<feature type="transmembrane region" description="Helical" evidence="1">
    <location>
        <begin position="321"/>
        <end position="343"/>
    </location>
</feature>
<evidence type="ECO:0000313" key="4">
    <source>
        <dbReference type="Proteomes" id="UP000277579"/>
    </source>
</evidence>
<feature type="chain" id="PRO_5019710617" evidence="2">
    <location>
        <begin position="20"/>
        <end position="504"/>
    </location>
</feature>
<dbReference type="AlphaFoldDB" id="A0A495M1B2"/>
<dbReference type="SMART" id="SM00028">
    <property type="entry name" value="TPR"/>
    <property type="match status" value="5"/>
</dbReference>
<accession>A0A495M1B2</accession>
<protein>
    <submittedName>
        <fullName evidence="3">Tetratricopeptide repeat protein</fullName>
    </submittedName>
</protein>
<reference evidence="3 4" key="1">
    <citation type="submission" date="2018-10" db="EMBL/GenBank/DDBJ databases">
        <title>Genomic Encyclopedia of Archaeal and Bacterial Type Strains, Phase II (KMG-II): from individual species to whole genera.</title>
        <authorList>
            <person name="Goeker M."/>
        </authorList>
    </citation>
    <scope>NUCLEOTIDE SEQUENCE [LARGE SCALE GENOMIC DNA]</scope>
    <source>
        <strain evidence="3 4">DSM 29537</strain>
    </source>
</reference>
<dbReference type="GO" id="GO:0003677">
    <property type="term" value="F:DNA binding"/>
    <property type="evidence" value="ECO:0007669"/>
    <property type="project" value="InterPro"/>
</dbReference>
<evidence type="ECO:0000313" key="3">
    <source>
        <dbReference type="EMBL" id="RKS19185.1"/>
    </source>
</evidence>
<dbReference type="GO" id="GO:0006355">
    <property type="term" value="P:regulation of DNA-templated transcription"/>
    <property type="evidence" value="ECO:0007669"/>
    <property type="project" value="InterPro"/>
</dbReference>
<name>A0A495M1B2_9FLAO</name>
<dbReference type="InterPro" id="IPR019734">
    <property type="entry name" value="TPR_rpt"/>
</dbReference>
<keyword evidence="1" id="KW-0472">Membrane</keyword>
<comment type="caution">
    <text evidence="3">The sequence shown here is derived from an EMBL/GenBank/DDBJ whole genome shotgun (WGS) entry which is preliminary data.</text>
</comment>
<dbReference type="InterPro" id="IPR011990">
    <property type="entry name" value="TPR-like_helical_dom_sf"/>
</dbReference>
<dbReference type="SUPFAM" id="SSF46894">
    <property type="entry name" value="C-terminal effector domain of the bipartite response regulators"/>
    <property type="match status" value="1"/>
</dbReference>
<evidence type="ECO:0000256" key="1">
    <source>
        <dbReference type="SAM" id="Phobius"/>
    </source>
</evidence>
<keyword evidence="1" id="KW-1133">Transmembrane helix</keyword>
<organism evidence="3 4">
    <name type="scientific">Flavobacterium endophyticum</name>
    <dbReference type="NCBI Taxonomy" id="1540163"/>
    <lineage>
        <taxon>Bacteria</taxon>
        <taxon>Pseudomonadati</taxon>
        <taxon>Bacteroidota</taxon>
        <taxon>Flavobacteriia</taxon>
        <taxon>Flavobacteriales</taxon>
        <taxon>Flavobacteriaceae</taxon>
        <taxon>Flavobacterium</taxon>
    </lineage>
</organism>
<feature type="signal peptide" evidence="2">
    <location>
        <begin position="1"/>
        <end position="19"/>
    </location>
</feature>
<dbReference type="PANTHER" id="PTHR10098">
    <property type="entry name" value="RAPSYN-RELATED"/>
    <property type="match status" value="1"/>
</dbReference>
<dbReference type="PROSITE" id="PS51257">
    <property type="entry name" value="PROKAR_LIPOPROTEIN"/>
    <property type="match status" value="1"/>
</dbReference>
<proteinExistence type="predicted"/>
<dbReference type="Proteomes" id="UP000277579">
    <property type="component" value="Unassembled WGS sequence"/>
</dbReference>
<keyword evidence="1" id="KW-0812">Transmembrane</keyword>
<keyword evidence="4" id="KW-1185">Reference proteome</keyword>
<keyword evidence="2" id="KW-0732">Signal</keyword>
<dbReference type="EMBL" id="RBLC01000005">
    <property type="protein sequence ID" value="RKS19185.1"/>
    <property type="molecule type" value="Genomic_DNA"/>
</dbReference>
<gene>
    <name evidence="3" type="ORF">CLV94_3136</name>
</gene>
<dbReference type="OrthoDB" id="9778366at2"/>
<dbReference type="SUPFAM" id="SSF48452">
    <property type="entry name" value="TPR-like"/>
    <property type="match status" value="1"/>
</dbReference>
<dbReference type="RefSeq" id="WP_121377417.1">
    <property type="nucleotide sequence ID" value="NZ_RBLC01000005.1"/>
</dbReference>